<dbReference type="Ensembl" id="ENSTNIT00000008333.1">
    <property type="protein sequence ID" value="ENSTNIP00000008167.1"/>
    <property type="gene ID" value="ENSTNIG00000005474.1"/>
</dbReference>
<reference evidence="11 13" key="1">
    <citation type="journal article" date="2004" name="Nature">
        <title>Genome duplication in the teleost fish Tetraodon nigroviridis reveals the early vertebrate proto-karyotype.</title>
        <authorList>
            <person name="Jaillon O."/>
            <person name="Aury J.-M."/>
            <person name="Brunet F."/>
            <person name="Petit J.-L."/>
            <person name="Stange-Thomann N."/>
            <person name="Mauceli E."/>
            <person name="Bouneau L."/>
            <person name="Fischer C."/>
            <person name="Ozouf-Costaz C."/>
            <person name="Bernot A."/>
            <person name="Nicaud S."/>
            <person name="Jaffe D."/>
            <person name="Fisher S."/>
            <person name="Lutfalla G."/>
            <person name="Dossat C."/>
            <person name="Segurens B."/>
            <person name="Dasilva C."/>
            <person name="Salanoubat M."/>
            <person name="Levy M."/>
            <person name="Boudet N."/>
            <person name="Castellano S."/>
            <person name="Anthouard V."/>
            <person name="Jubin C."/>
            <person name="Castelli V."/>
            <person name="Katinka M."/>
            <person name="Vacherie B."/>
            <person name="Biemont C."/>
            <person name="Skalli Z."/>
            <person name="Cattolico L."/>
            <person name="Poulain J."/>
            <person name="De Berardinis V."/>
            <person name="Cruaud C."/>
            <person name="Duprat S."/>
            <person name="Brottier P."/>
            <person name="Coutanceau J.-P."/>
            <person name="Gouzy J."/>
            <person name="Parra G."/>
            <person name="Lardier G."/>
            <person name="Chapple C."/>
            <person name="McKernan K.J."/>
            <person name="McEwan P."/>
            <person name="Bosak S."/>
            <person name="Kellis M."/>
            <person name="Volff J.-N."/>
            <person name="Guigo R."/>
            <person name="Zody M.C."/>
            <person name="Mesirov J."/>
            <person name="Lindblad-Toh K."/>
            <person name="Birren B."/>
            <person name="Nusbaum C."/>
            <person name="Kahn D."/>
            <person name="Robinson-Rechavi M."/>
            <person name="Laudet V."/>
            <person name="Schachter V."/>
            <person name="Quetier F."/>
            <person name="Saurin W."/>
            <person name="Scarpelli C."/>
            <person name="Wincker P."/>
            <person name="Lander E.S."/>
            <person name="Weissenbach J."/>
            <person name="Roest Crollius H."/>
        </authorList>
    </citation>
    <scope>NUCLEOTIDE SEQUENCE [LARGE SCALE GENOMIC DNA]</scope>
</reference>
<comment type="function">
    <text evidence="9">Acts as a magnesium transporter.</text>
</comment>
<dbReference type="KEGG" id="tng:GSTEN00009914G001"/>
<feature type="transmembrane region" description="Helical" evidence="9">
    <location>
        <begin position="7"/>
        <end position="25"/>
    </location>
</feature>
<dbReference type="OMA" id="WSITAGH"/>
<keyword evidence="4 9" id="KW-0812">Transmembrane</keyword>
<protein>
    <recommendedName>
        <fullName evidence="9">Solute carrier family 41 member</fullName>
    </recommendedName>
</protein>
<evidence type="ECO:0000256" key="3">
    <source>
        <dbReference type="ARBA" id="ARBA00022448"/>
    </source>
</evidence>
<feature type="transmembrane region" description="Helical" evidence="9">
    <location>
        <begin position="196"/>
        <end position="221"/>
    </location>
</feature>
<dbReference type="Pfam" id="PF01769">
    <property type="entry name" value="MgtE"/>
    <property type="match status" value="1"/>
</dbReference>
<dbReference type="PANTHER" id="PTHR16228:SF22">
    <property type="entry name" value="SOLUTE CARRIER FAMILY 41 MEMBER 3"/>
    <property type="match status" value="1"/>
</dbReference>
<name>Q4SZC2_TETNG</name>
<accession>Q4SZC2</accession>
<evidence type="ECO:0000256" key="1">
    <source>
        <dbReference type="ARBA" id="ARBA00004141"/>
    </source>
</evidence>
<keyword evidence="3 9" id="KW-0813">Transport</keyword>
<organism evidence="11">
    <name type="scientific">Tetraodon nigroviridis</name>
    <name type="common">Spotted green pufferfish</name>
    <name type="synonym">Chelonodon nigroviridis</name>
    <dbReference type="NCBI Taxonomy" id="99883"/>
    <lineage>
        <taxon>Eukaryota</taxon>
        <taxon>Metazoa</taxon>
        <taxon>Chordata</taxon>
        <taxon>Craniata</taxon>
        <taxon>Vertebrata</taxon>
        <taxon>Euteleostomi</taxon>
        <taxon>Actinopterygii</taxon>
        <taxon>Neopterygii</taxon>
        <taxon>Teleostei</taxon>
        <taxon>Neoteleostei</taxon>
        <taxon>Acanthomorphata</taxon>
        <taxon>Eupercaria</taxon>
        <taxon>Tetraodontiformes</taxon>
        <taxon>Tetradontoidea</taxon>
        <taxon>Tetraodontidae</taxon>
        <taxon>Tetraodon</taxon>
    </lineage>
</organism>
<dbReference type="HOGENOM" id="CLU_103191_0_0_1"/>
<keyword evidence="5 9" id="KW-0460">Magnesium</keyword>
<evidence type="ECO:0000259" key="10">
    <source>
        <dbReference type="Pfam" id="PF01769"/>
    </source>
</evidence>
<evidence type="ECO:0000313" key="11">
    <source>
        <dbReference type="EMBL" id="CAF94010.1"/>
    </source>
</evidence>
<dbReference type="GO" id="GO:0005886">
    <property type="term" value="C:plasma membrane"/>
    <property type="evidence" value="ECO:0007669"/>
    <property type="project" value="TreeGrafter"/>
</dbReference>
<dbReference type="InterPro" id="IPR045349">
    <property type="entry name" value="SLC41A1-3"/>
</dbReference>
<dbReference type="GO" id="GO:0022890">
    <property type="term" value="F:inorganic cation transmembrane transporter activity"/>
    <property type="evidence" value="ECO:0007669"/>
    <property type="project" value="UniProtKB-UniRule"/>
</dbReference>
<dbReference type="EMBL" id="CAAE01011724">
    <property type="protein sequence ID" value="CAF94010.1"/>
    <property type="molecule type" value="Genomic_DNA"/>
</dbReference>
<feature type="non-terminal residue" evidence="11">
    <location>
        <position position="222"/>
    </location>
</feature>
<evidence type="ECO:0000256" key="4">
    <source>
        <dbReference type="ARBA" id="ARBA00022692"/>
    </source>
</evidence>
<gene>
    <name evidence="11" type="ORF">GSTENG00009914001</name>
</gene>
<feature type="non-terminal residue" evidence="11">
    <location>
        <position position="1"/>
    </location>
</feature>
<evidence type="ECO:0000256" key="2">
    <source>
        <dbReference type="ARBA" id="ARBA00009749"/>
    </source>
</evidence>
<reference evidence="11" key="2">
    <citation type="submission" date="2004-02" db="EMBL/GenBank/DDBJ databases">
        <authorList>
            <consortium name="Genoscope"/>
            <consortium name="Whitehead Institute Centre for Genome Research"/>
        </authorList>
    </citation>
    <scope>NUCLEOTIDE SEQUENCE</scope>
</reference>
<dbReference type="Gene3D" id="1.10.357.20">
    <property type="entry name" value="SLC41 divalent cation transporters, integral membrane domain"/>
    <property type="match status" value="1"/>
</dbReference>
<dbReference type="OrthoDB" id="5791097at2759"/>
<dbReference type="Proteomes" id="UP000007303">
    <property type="component" value="Unassembled WGS sequence"/>
</dbReference>
<comment type="subcellular location">
    <subcellularLocation>
        <location evidence="1 9">Membrane</location>
        <topology evidence="1 9">Multi-pass membrane protein</topology>
    </subcellularLocation>
</comment>
<feature type="transmembrane region" description="Helical" evidence="9">
    <location>
        <begin position="37"/>
        <end position="54"/>
    </location>
</feature>
<proteinExistence type="inferred from homology"/>
<reference evidence="12" key="3">
    <citation type="submission" date="2025-05" db="UniProtKB">
        <authorList>
            <consortium name="Ensembl"/>
        </authorList>
    </citation>
    <scope>IDENTIFICATION</scope>
</reference>
<dbReference type="PANTHER" id="PTHR16228">
    <property type="entry name" value="DIVALENT CATION TRANSPORTER SOLUTE CARRIER FAMILY 41"/>
    <property type="match status" value="1"/>
</dbReference>
<keyword evidence="13" id="KW-1185">Reference proteome</keyword>
<feature type="transmembrane region" description="Helical" evidence="9">
    <location>
        <begin position="159"/>
        <end position="184"/>
    </location>
</feature>
<dbReference type="InterPro" id="IPR036739">
    <property type="entry name" value="SLC41_membr_dom_sf"/>
</dbReference>
<dbReference type="GO" id="GO:0008324">
    <property type="term" value="F:monoatomic cation transmembrane transporter activity"/>
    <property type="evidence" value="ECO:0007669"/>
    <property type="project" value="UniProtKB-UniRule"/>
</dbReference>
<dbReference type="InterPro" id="IPR006667">
    <property type="entry name" value="SLC41_membr_dom"/>
</dbReference>
<dbReference type="GO" id="GO:0030001">
    <property type="term" value="P:metal ion transport"/>
    <property type="evidence" value="ECO:0007669"/>
    <property type="project" value="UniProtKB-UniRule"/>
</dbReference>
<dbReference type="SUPFAM" id="SSF161093">
    <property type="entry name" value="MgtE membrane domain-like"/>
    <property type="match status" value="1"/>
</dbReference>
<evidence type="ECO:0000313" key="13">
    <source>
        <dbReference type="Proteomes" id="UP000007303"/>
    </source>
</evidence>
<evidence type="ECO:0000256" key="6">
    <source>
        <dbReference type="ARBA" id="ARBA00022989"/>
    </source>
</evidence>
<comment type="similarity">
    <text evidence="2 9">Belongs to the SLC41A transporter family.</text>
</comment>
<keyword evidence="6 9" id="KW-1133">Transmembrane helix</keyword>
<evidence type="ECO:0000256" key="7">
    <source>
        <dbReference type="ARBA" id="ARBA00023065"/>
    </source>
</evidence>
<feature type="transmembrane region" description="Helical" evidence="9">
    <location>
        <begin position="128"/>
        <end position="147"/>
    </location>
</feature>
<feature type="domain" description="SLC41A/MgtE integral membrane" evidence="10">
    <location>
        <begin position="70"/>
        <end position="213"/>
    </location>
</feature>
<evidence type="ECO:0000256" key="5">
    <source>
        <dbReference type="ARBA" id="ARBA00022842"/>
    </source>
</evidence>
<comment type="caution">
    <text evidence="9">Lacks conserved residue(s) required for the propagation of feature annotation.</text>
</comment>
<evidence type="ECO:0000256" key="9">
    <source>
        <dbReference type="RuleBase" id="RU369007"/>
    </source>
</evidence>
<sequence>IWYLSPLVCLVFLGLIPVWVAVAWLSPQIREVLYSGWQPVIIAMSISSIGGIILDKTVSHPKFEGMAVFTPVINGVGGNLVAIQASRFSTYLHFGSIPGVLPYKMRQHWPSPFVTFFSPGVNSRSARVLLMLVIPGHLVFLYAIVLLQGKEASVSKAFIICYLFAALLQVTILLYVADLIIRLMWRSSMDPDNFSIPYLTAIGDLLGTGFLALCFHGISLVQ</sequence>
<keyword evidence="8 9" id="KW-0472">Membrane</keyword>
<dbReference type="GeneTree" id="ENSGT00950000183042"/>
<keyword evidence="7 9" id="KW-0406">Ion transport</keyword>
<evidence type="ECO:0000313" key="12">
    <source>
        <dbReference type="Ensembl" id="ENSTNIP00000008167.1"/>
    </source>
</evidence>
<evidence type="ECO:0000256" key="8">
    <source>
        <dbReference type="ARBA" id="ARBA00023136"/>
    </source>
</evidence>
<dbReference type="FunFam" id="1.10.357.20:FF:000002">
    <property type="entry name" value="Solute carrier family 41, member 2"/>
    <property type="match status" value="1"/>
</dbReference>
<dbReference type="AlphaFoldDB" id="Q4SZC2"/>